<feature type="non-terminal residue" evidence="2">
    <location>
        <position position="173"/>
    </location>
</feature>
<evidence type="ECO:0000256" key="1">
    <source>
        <dbReference type="SAM" id="Phobius"/>
    </source>
</evidence>
<dbReference type="Proteomes" id="UP000789759">
    <property type="component" value="Unassembled WGS sequence"/>
</dbReference>
<comment type="caution">
    <text evidence="2">The sequence shown here is derived from an EMBL/GenBank/DDBJ whole genome shotgun (WGS) entry which is preliminary data.</text>
</comment>
<dbReference type="OrthoDB" id="2412993at2759"/>
<keyword evidence="1" id="KW-1133">Transmembrane helix</keyword>
<sequence>MLNAKFKEMRALTYNDNLVIIIITIFLLTTLPTGFTQYTINYDNITYLETSVQSNLTRAPPRIIDIRHYEDSLGTAVVRVARENYVAGNNICYERRLLIRVIQENGTVIPINIDNTTLIPDINYCYVANKNPIQVYPLFDEYILVTYTHVTNTSDNTTFVDKGFVVDWSGTYM</sequence>
<organism evidence="2 3">
    <name type="scientific">Cetraspora pellucida</name>
    <dbReference type="NCBI Taxonomy" id="1433469"/>
    <lineage>
        <taxon>Eukaryota</taxon>
        <taxon>Fungi</taxon>
        <taxon>Fungi incertae sedis</taxon>
        <taxon>Mucoromycota</taxon>
        <taxon>Glomeromycotina</taxon>
        <taxon>Glomeromycetes</taxon>
        <taxon>Diversisporales</taxon>
        <taxon>Gigasporaceae</taxon>
        <taxon>Cetraspora</taxon>
    </lineage>
</organism>
<keyword evidence="1" id="KW-0472">Membrane</keyword>
<proteinExistence type="predicted"/>
<accession>A0A9N9CCH0</accession>
<dbReference type="AlphaFoldDB" id="A0A9N9CCH0"/>
<protein>
    <submittedName>
        <fullName evidence="2">3679_t:CDS:1</fullName>
    </submittedName>
</protein>
<dbReference type="EMBL" id="CAJVQA010004320">
    <property type="protein sequence ID" value="CAG8596274.1"/>
    <property type="molecule type" value="Genomic_DNA"/>
</dbReference>
<keyword evidence="1" id="KW-0812">Transmembrane</keyword>
<reference evidence="2" key="1">
    <citation type="submission" date="2021-06" db="EMBL/GenBank/DDBJ databases">
        <authorList>
            <person name="Kallberg Y."/>
            <person name="Tangrot J."/>
            <person name="Rosling A."/>
        </authorList>
    </citation>
    <scope>NUCLEOTIDE SEQUENCE</scope>
    <source>
        <strain evidence="2">FL966</strain>
    </source>
</reference>
<name>A0A9N9CCH0_9GLOM</name>
<evidence type="ECO:0000313" key="2">
    <source>
        <dbReference type="EMBL" id="CAG8596274.1"/>
    </source>
</evidence>
<keyword evidence="3" id="KW-1185">Reference proteome</keyword>
<gene>
    <name evidence="2" type="ORF">CPELLU_LOCUS6776</name>
</gene>
<feature type="transmembrane region" description="Helical" evidence="1">
    <location>
        <begin position="12"/>
        <end position="31"/>
    </location>
</feature>
<evidence type="ECO:0000313" key="3">
    <source>
        <dbReference type="Proteomes" id="UP000789759"/>
    </source>
</evidence>